<accession>A0A143HDE3</accession>
<sequence length="520" mass="60586">MGEISGNFIFNWSKSNWYAEEDNPGNDPMQFSLFLNNGSTKPFKTYTGYRHNDYHFVYAIPKNTKLPKNETLYFRTYYAQDNSGKYYETSYDPYKYQVIDNIDNKKLTRSASVKFPEGFNVRINPRKTISMISHDRSFKVFISYADKNGKTIEKLGVMSVTFKNKVIRMPKIPAKAKSLKIFAIEGNRISKDPIVVPLSNTAKIMENYPKNRSFKDINKEAGIYAGKLKWDGMGNEDKFSKYTIYSFEPPRVTTNLWRAAANNLVKLGEVKATGKKRYQFTLPPTKKPYLKLVILPEIKGQYISALDVDIHETNKYYNQRIRRYKVTDNYSSTKENLTLTKDMLYYLDKTNFLGFQIPEDQYFPITLKLYDLKEGTKPFETFTQNPKDKYYLGSTRFQLVIKSKDLYVEFTNKLGHTSNRIHYKVDPKETQVTPKLTSEDVVFYNRKNQSDYILVKNVTRGDVIYAEYGRAEVRREQIRKDGSFKITTSLDDNGGTLNIEYQRNGYFISEVAMIPYGKAK</sequence>
<reference evidence="1 2" key="1">
    <citation type="journal article" date="2016" name="Genome Announc.">
        <title>Whole-Genome Sequence of Rummeliibacillus stabekisii Strain PP9 Isolated from Antarctic Soil.</title>
        <authorList>
            <person name="da Mota F.F."/>
            <person name="Vollu R.E."/>
            <person name="Jurelevicius D."/>
            <person name="Seldin L."/>
        </authorList>
    </citation>
    <scope>NUCLEOTIDE SEQUENCE [LARGE SCALE GENOMIC DNA]</scope>
    <source>
        <strain evidence="1 2">PP9</strain>
    </source>
</reference>
<protein>
    <submittedName>
        <fullName evidence="1">Uncharacterized protein</fullName>
    </submittedName>
</protein>
<evidence type="ECO:0000313" key="2">
    <source>
        <dbReference type="Proteomes" id="UP000076021"/>
    </source>
</evidence>
<dbReference type="AlphaFoldDB" id="A0A143HDE3"/>
<dbReference type="KEGG" id="rst:ATY39_10145"/>
<dbReference type="RefSeq" id="WP_066789379.1">
    <property type="nucleotide sequence ID" value="NZ_CP014806.1"/>
</dbReference>
<dbReference type="EMBL" id="CP014806">
    <property type="protein sequence ID" value="AMW99767.1"/>
    <property type="molecule type" value="Genomic_DNA"/>
</dbReference>
<organism evidence="1 2">
    <name type="scientific">Rummeliibacillus stabekisii</name>
    <dbReference type="NCBI Taxonomy" id="241244"/>
    <lineage>
        <taxon>Bacteria</taxon>
        <taxon>Bacillati</taxon>
        <taxon>Bacillota</taxon>
        <taxon>Bacilli</taxon>
        <taxon>Bacillales</taxon>
        <taxon>Caryophanaceae</taxon>
        <taxon>Rummeliibacillus</taxon>
    </lineage>
</organism>
<dbReference type="Proteomes" id="UP000076021">
    <property type="component" value="Chromosome"/>
</dbReference>
<reference evidence="2" key="2">
    <citation type="submission" date="2016-03" db="EMBL/GenBank/DDBJ databases">
        <authorList>
            <person name="Ploux O."/>
        </authorList>
    </citation>
    <scope>NUCLEOTIDE SEQUENCE [LARGE SCALE GENOMIC DNA]</scope>
    <source>
        <strain evidence="2">PP9</strain>
    </source>
</reference>
<evidence type="ECO:0000313" key="1">
    <source>
        <dbReference type="EMBL" id="AMW99767.1"/>
    </source>
</evidence>
<keyword evidence="2" id="KW-1185">Reference proteome</keyword>
<name>A0A143HDE3_9BACL</name>
<proteinExistence type="predicted"/>
<gene>
    <name evidence="1" type="ORF">ATY39_10145</name>
</gene>